<name>X1M527_9ZZZZ</name>
<protein>
    <submittedName>
        <fullName evidence="1">Uncharacterized protein</fullName>
    </submittedName>
</protein>
<sequence length="32" mass="3445">STGLWTASDYKSNPSFNSGVSGKIIISTIIHY</sequence>
<dbReference type="EMBL" id="BARV01023026">
    <property type="protein sequence ID" value="GAI26717.1"/>
    <property type="molecule type" value="Genomic_DNA"/>
</dbReference>
<evidence type="ECO:0000313" key="1">
    <source>
        <dbReference type="EMBL" id="GAI26717.1"/>
    </source>
</evidence>
<proteinExistence type="predicted"/>
<feature type="non-terminal residue" evidence="1">
    <location>
        <position position="1"/>
    </location>
</feature>
<reference evidence="1" key="1">
    <citation type="journal article" date="2014" name="Front. Microbiol.">
        <title>High frequency of phylogenetically diverse reductive dehalogenase-homologous genes in deep subseafloor sedimentary metagenomes.</title>
        <authorList>
            <person name="Kawai M."/>
            <person name="Futagami T."/>
            <person name="Toyoda A."/>
            <person name="Takaki Y."/>
            <person name="Nishi S."/>
            <person name="Hori S."/>
            <person name="Arai W."/>
            <person name="Tsubouchi T."/>
            <person name="Morono Y."/>
            <person name="Uchiyama I."/>
            <person name="Ito T."/>
            <person name="Fujiyama A."/>
            <person name="Inagaki F."/>
            <person name="Takami H."/>
        </authorList>
    </citation>
    <scope>NUCLEOTIDE SEQUENCE</scope>
    <source>
        <strain evidence="1">Expedition CK06-06</strain>
    </source>
</reference>
<gene>
    <name evidence="1" type="ORF">S06H3_37849</name>
</gene>
<comment type="caution">
    <text evidence="1">The sequence shown here is derived from an EMBL/GenBank/DDBJ whole genome shotgun (WGS) entry which is preliminary data.</text>
</comment>
<accession>X1M527</accession>
<organism evidence="1">
    <name type="scientific">marine sediment metagenome</name>
    <dbReference type="NCBI Taxonomy" id="412755"/>
    <lineage>
        <taxon>unclassified sequences</taxon>
        <taxon>metagenomes</taxon>
        <taxon>ecological metagenomes</taxon>
    </lineage>
</organism>
<dbReference type="AlphaFoldDB" id="X1M527"/>